<evidence type="ECO:0000313" key="1">
    <source>
        <dbReference type="EMBL" id="KAJ7736317.1"/>
    </source>
</evidence>
<comment type="caution">
    <text evidence="1">The sequence shown here is derived from an EMBL/GenBank/DDBJ whole genome shotgun (WGS) entry which is preliminary data.</text>
</comment>
<dbReference type="AlphaFoldDB" id="A0AAD7I6N5"/>
<proteinExistence type="predicted"/>
<sequence>MFLAPAFTRSLYHGTSSFPLSLPFLLICTHNTRSPRNFAAVDAGNVQNEGDNDRRGGGRVHPTLNGFQIRRVGRAPRVQVVVFIQNTGTLIASQENLTSGAWIQR</sequence>
<protein>
    <submittedName>
        <fullName evidence="1">Uncharacterized protein</fullName>
    </submittedName>
</protein>
<gene>
    <name evidence="1" type="ORF">B0H16DRAFT_1574209</name>
</gene>
<feature type="non-terminal residue" evidence="1">
    <location>
        <position position="105"/>
    </location>
</feature>
<accession>A0AAD7I6N5</accession>
<reference evidence="1" key="1">
    <citation type="submission" date="2023-03" db="EMBL/GenBank/DDBJ databases">
        <title>Massive genome expansion in bonnet fungi (Mycena s.s.) driven by repeated elements and novel gene families across ecological guilds.</title>
        <authorList>
            <consortium name="Lawrence Berkeley National Laboratory"/>
            <person name="Harder C.B."/>
            <person name="Miyauchi S."/>
            <person name="Viragh M."/>
            <person name="Kuo A."/>
            <person name="Thoen E."/>
            <person name="Andreopoulos B."/>
            <person name="Lu D."/>
            <person name="Skrede I."/>
            <person name="Drula E."/>
            <person name="Henrissat B."/>
            <person name="Morin E."/>
            <person name="Kohler A."/>
            <person name="Barry K."/>
            <person name="LaButti K."/>
            <person name="Morin E."/>
            <person name="Salamov A."/>
            <person name="Lipzen A."/>
            <person name="Mereny Z."/>
            <person name="Hegedus B."/>
            <person name="Baldrian P."/>
            <person name="Stursova M."/>
            <person name="Weitz H."/>
            <person name="Taylor A."/>
            <person name="Grigoriev I.V."/>
            <person name="Nagy L.G."/>
            <person name="Martin F."/>
            <person name="Kauserud H."/>
        </authorList>
    </citation>
    <scope>NUCLEOTIDE SEQUENCE</scope>
    <source>
        <strain evidence="1">CBHHK182m</strain>
    </source>
</reference>
<dbReference type="Proteomes" id="UP001215598">
    <property type="component" value="Unassembled WGS sequence"/>
</dbReference>
<dbReference type="EMBL" id="JARKIB010000122">
    <property type="protein sequence ID" value="KAJ7736317.1"/>
    <property type="molecule type" value="Genomic_DNA"/>
</dbReference>
<keyword evidence="2" id="KW-1185">Reference proteome</keyword>
<organism evidence="1 2">
    <name type="scientific">Mycena metata</name>
    <dbReference type="NCBI Taxonomy" id="1033252"/>
    <lineage>
        <taxon>Eukaryota</taxon>
        <taxon>Fungi</taxon>
        <taxon>Dikarya</taxon>
        <taxon>Basidiomycota</taxon>
        <taxon>Agaricomycotina</taxon>
        <taxon>Agaricomycetes</taxon>
        <taxon>Agaricomycetidae</taxon>
        <taxon>Agaricales</taxon>
        <taxon>Marasmiineae</taxon>
        <taxon>Mycenaceae</taxon>
        <taxon>Mycena</taxon>
    </lineage>
</organism>
<name>A0AAD7I6N5_9AGAR</name>
<evidence type="ECO:0000313" key="2">
    <source>
        <dbReference type="Proteomes" id="UP001215598"/>
    </source>
</evidence>